<dbReference type="Proteomes" id="UP000319732">
    <property type="component" value="Unassembled WGS sequence"/>
</dbReference>
<dbReference type="PROSITE" id="PS00913">
    <property type="entry name" value="ADH_IRON_1"/>
    <property type="match status" value="1"/>
</dbReference>
<dbReference type="RefSeq" id="WP_142904889.1">
    <property type="nucleotide sequence ID" value="NZ_ML660094.1"/>
</dbReference>
<dbReference type="SUPFAM" id="SSF56796">
    <property type="entry name" value="Dehydroquinate synthase-like"/>
    <property type="match status" value="1"/>
</dbReference>
<dbReference type="InterPro" id="IPR001670">
    <property type="entry name" value="ADH_Fe/GldA"/>
</dbReference>
<dbReference type="Gene3D" id="3.40.50.1970">
    <property type="match status" value="1"/>
</dbReference>
<dbReference type="AlphaFoldDB" id="A0A545TLK1"/>
<gene>
    <name evidence="7" type="ORF">FKG94_13600</name>
</gene>
<dbReference type="FunFam" id="3.40.50.1970:FF:000003">
    <property type="entry name" value="Alcohol dehydrogenase, iron-containing"/>
    <property type="match status" value="1"/>
</dbReference>
<evidence type="ECO:0000259" key="5">
    <source>
        <dbReference type="Pfam" id="PF00465"/>
    </source>
</evidence>
<dbReference type="PANTHER" id="PTHR11496:SF102">
    <property type="entry name" value="ALCOHOL DEHYDROGENASE 4"/>
    <property type="match status" value="1"/>
</dbReference>
<accession>A0A545TLK1</accession>
<evidence type="ECO:0000256" key="1">
    <source>
        <dbReference type="ARBA" id="ARBA00001962"/>
    </source>
</evidence>
<dbReference type="InterPro" id="IPR039697">
    <property type="entry name" value="Alcohol_dehydrogenase_Fe"/>
</dbReference>
<protein>
    <submittedName>
        <fullName evidence="7">Iron-containing alcohol dehydrogenase</fullName>
    </submittedName>
</protein>
<evidence type="ECO:0000256" key="3">
    <source>
        <dbReference type="ARBA" id="ARBA00023002"/>
    </source>
</evidence>
<dbReference type="EMBL" id="VHSG01000013">
    <property type="protein sequence ID" value="TQV78110.1"/>
    <property type="molecule type" value="Genomic_DNA"/>
</dbReference>
<dbReference type="InterPro" id="IPR056798">
    <property type="entry name" value="ADH_Fe_C"/>
</dbReference>
<evidence type="ECO:0000256" key="2">
    <source>
        <dbReference type="ARBA" id="ARBA00007358"/>
    </source>
</evidence>
<comment type="cofactor">
    <cofactor evidence="1">
        <name>Fe cation</name>
        <dbReference type="ChEBI" id="CHEBI:24875"/>
    </cofactor>
</comment>
<keyword evidence="8" id="KW-1185">Reference proteome</keyword>
<evidence type="ECO:0000259" key="6">
    <source>
        <dbReference type="Pfam" id="PF25137"/>
    </source>
</evidence>
<dbReference type="Pfam" id="PF25137">
    <property type="entry name" value="ADH_Fe_C"/>
    <property type="match status" value="1"/>
</dbReference>
<proteinExistence type="inferred from homology"/>
<evidence type="ECO:0000313" key="7">
    <source>
        <dbReference type="EMBL" id="TQV78110.1"/>
    </source>
</evidence>
<name>A0A545TLK1_9GAMM</name>
<keyword evidence="3" id="KW-0560">Oxidoreductase</keyword>
<dbReference type="Pfam" id="PF00465">
    <property type="entry name" value="Fe-ADH"/>
    <property type="match status" value="1"/>
</dbReference>
<dbReference type="PANTHER" id="PTHR11496">
    <property type="entry name" value="ALCOHOL DEHYDROGENASE"/>
    <property type="match status" value="1"/>
</dbReference>
<evidence type="ECO:0000313" key="8">
    <source>
        <dbReference type="Proteomes" id="UP000319732"/>
    </source>
</evidence>
<dbReference type="Gene3D" id="1.20.1090.10">
    <property type="entry name" value="Dehydroquinate synthase-like - alpha domain"/>
    <property type="match status" value="1"/>
</dbReference>
<sequence length="392" mass="41789">MKSFTFNTTPSIICEPGAIGRIGDICRRHRISRLLIVTDQGILDNDLLGPLLGALSRAQVSYMTYADVQADPPEDTVLRALRQAQTNNTDGVVGFGGGSSMDTAKLVALMMGSGESLAEIYGVDNASGQRLPLIQVPTTAGTGSEVTPIAIVTTGDTTKTAVVAQQLMPDVTILDPELSLGLPPLVSAATGIDAMVHAIEAFTSARLKNPYSDMLAQQALNLLAGNIRDAVHRGDSLATRQAMLLGACLAGQAFANAPVAAVHALAYPLGGHYHIPHGLSNALMLPHVLRFNCEAVDAARQYAQLAPIIMERHIPLPASDGERRHLAGEMIDHLVALIADLALPNTLAAMDIQEQELPMLAENAMQQQRLLVNNPREVNYENALNIYRAAYT</sequence>
<dbReference type="OrthoDB" id="9815791at2"/>
<feature type="domain" description="Fe-containing alcohol dehydrogenase-like C-terminal" evidence="6">
    <location>
        <begin position="188"/>
        <end position="391"/>
    </location>
</feature>
<dbReference type="GO" id="GO:0004022">
    <property type="term" value="F:alcohol dehydrogenase (NAD+) activity"/>
    <property type="evidence" value="ECO:0007669"/>
    <property type="project" value="TreeGrafter"/>
</dbReference>
<feature type="domain" description="Alcohol dehydrogenase iron-type/glycerol dehydrogenase GldA" evidence="5">
    <location>
        <begin position="11"/>
        <end position="176"/>
    </location>
</feature>
<reference evidence="7 8" key="1">
    <citation type="submission" date="2019-06" db="EMBL/GenBank/DDBJ databases">
        <title>Whole genome sequence for Cellvibrionaceae sp. R142.</title>
        <authorList>
            <person name="Wang G."/>
        </authorList>
    </citation>
    <scope>NUCLEOTIDE SEQUENCE [LARGE SCALE GENOMIC DNA]</scope>
    <source>
        <strain evidence="7 8">R142</strain>
    </source>
</reference>
<dbReference type="GO" id="GO:0046872">
    <property type="term" value="F:metal ion binding"/>
    <property type="evidence" value="ECO:0007669"/>
    <property type="project" value="InterPro"/>
</dbReference>
<dbReference type="FunFam" id="1.20.1090.10:FF:000001">
    <property type="entry name" value="Aldehyde-alcohol dehydrogenase"/>
    <property type="match status" value="1"/>
</dbReference>
<dbReference type="InterPro" id="IPR018211">
    <property type="entry name" value="ADH_Fe_CS"/>
</dbReference>
<dbReference type="CDD" id="cd08193">
    <property type="entry name" value="HVD"/>
    <property type="match status" value="1"/>
</dbReference>
<organism evidence="7 8">
    <name type="scientific">Exilibacterium tricleocarpae</name>
    <dbReference type="NCBI Taxonomy" id="2591008"/>
    <lineage>
        <taxon>Bacteria</taxon>
        <taxon>Pseudomonadati</taxon>
        <taxon>Pseudomonadota</taxon>
        <taxon>Gammaproteobacteria</taxon>
        <taxon>Cellvibrionales</taxon>
        <taxon>Cellvibrionaceae</taxon>
        <taxon>Exilibacterium</taxon>
    </lineage>
</organism>
<comment type="similarity">
    <text evidence="2">Belongs to the iron-containing alcohol dehydrogenase family.</text>
</comment>
<keyword evidence="4" id="KW-0520">NAD</keyword>
<comment type="caution">
    <text evidence="7">The sequence shown here is derived from an EMBL/GenBank/DDBJ whole genome shotgun (WGS) entry which is preliminary data.</text>
</comment>
<evidence type="ECO:0000256" key="4">
    <source>
        <dbReference type="ARBA" id="ARBA00023027"/>
    </source>
</evidence>